<dbReference type="Gene3D" id="3.40.50.300">
    <property type="entry name" value="P-loop containing nucleotide triphosphate hydrolases"/>
    <property type="match status" value="1"/>
</dbReference>
<protein>
    <recommendedName>
        <fullName evidence="5">Elongator complex protein 5</fullName>
    </recommendedName>
</protein>
<dbReference type="Pfam" id="PF10483">
    <property type="entry name" value="Elong_Iki1"/>
    <property type="match status" value="1"/>
</dbReference>
<sequence>MLEDLVNGIENSRLVLVTDTADCPGRTLFLNWVKSLAERLDRLILICFERQPEFFKSWLPLGLQNRITFVDGQSITCDFELKNQDLFKVTTAAVPEFKGQTGVLIDSLSLHILFQQTPAVCSALHRLASDKRFSQVVAVLHRDVHDPHTCSLMEHVASSVISLRNVHSGKHICHVRHCRPTGKVFRTVESFTVDDSFHIRNLKPHQSASENVTLSQVTPEADPISQLSFNLSLTETEKVARSQVKLPHLKTGFDESSEVDSTLQSKIHYEADDADDFDEEDPDDDLNI</sequence>
<feature type="region of interest" description="Disordered" evidence="9">
    <location>
        <begin position="250"/>
        <end position="288"/>
    </location>
</feature>
<keyword evidence="10" id="KW-1185">Reference proteome</keyword>
<dbReference type="PANTHER" id="PTHR15641">
    <property type="entry name" value="ELONGATOR COMPLEX PROTEIN 5"/>
    <property type="match status" value="1"/>
</dbReference>
<evidence type="ECO:0000256" key="8">
    <source>
        <dbReference type="ARBA" id="ARBA00023242"/>
    </source>
</evidence>
<dbReference type="RefSeq" id="XP_005106017.1">
    <property type="nucleotide sequence ID" value="XM_005105960.3"/>
</dbReference>
<reference evidence="11" key="1">
    <citation type="submission" date="2025-08" db="UniProtKB">
        <authorList>
            <consortium name="RefSeq"/>
        </authorList>
    </citation>
    <scope>IDENTIFICATION</scope>
</reference>
<keyword evidence="8" id="KW-0539">Nucleus</keyword>
<dbReference type="Proteomes" id="UP000694888">
    <property type="component" value="Unplaced"/>
</dbReference>
<gene>
    <name evidence="11" type="primary">LOC101855898</name>
</gene>
<evidence type="ECO:0000256" key="1">
    <source>
        <dbReference type="ARBA" id="ARBA00004123"/>
    </source>
</evidence>
<comment type="subcellular location">
    <subcellularLocation>
        <location evidence="2">Cytoplasm</location>
    </subcellularLocation>
    <subcellularLocation>
        <location evidence="1">Nucleus</location>
    </subcellularLocation>
</comment>
<evidence type="ECO:0000256" key="6">
    <source>
        <dbReference type="ARBA" id="ARBA00022490"/>
    </source>
</evidence>
<organism evidence="10 11">
    <name type="scientific">Aplysia californica</name>
    <name type="common">California sea hare</name>
    <dbReference type="NCBI Taxonomy" id="6500"/>
    <lineage>
        <taxon>Eukaryota</taxon>
        <taxon>Metazoa</taxon>
        <taxon>Spiralia</taxon>
        <taxon>Lophotrochozoa</taxon>
        <taxon>Mollusca</taxon>
        <taxon>Gastropoda</taxon>
        <taxon>Heterobranchia</taxon>
        <taxon>Euthyneura</taxon>
        <taxon>Tectipleura</taxon>
        <taxon>Aplysiida</taxon>
        <taxon>Aplysioidea</taxon>
        <taxon>Aplysiidae</taxon>
        <taxon>Aplysia</taxon>
    </lineage>
</organism>
<evidence type="ECO:0000256" key="3">
    <source>
        <dbReference type="ARBA" id="ARBA00005043"/>
    </source>
</evidence>
<dbReference type="InterPro" id="IPR019519">
    <property type="entry name" value="Elp5"/>
</dbReference>
<dbReference type="InterPro" id="IPR027417">
    <property type="entry name" value="P-loop_NTPase"/>
</dbReference>
<evidence type="ECO:0000313" key="11">
    <source>
        <dbReference type="RefSeq" id="XP_005106017.1"/>
    </source>
</evidence>
<evidence type="ECO:0000313" key="10">
    <source>
        <dbReference type="Proteomes" id="UP000694888"/>
    </source>
</evidence>
<evidence type="ECO:0000256" key="5">
    <source>
        <dbReference type="ARBA" id="ARBA00020264"/>
    </source>
</evidence>
<evidence type="ECO:0000256" key="2">
    <source>
        <dbReference type="ARBA" id="ARBA00004496"/>
    </source>
</evidence>
<keyword evidence="6" id="KW-0963">Cytoplasm</keyword>
<evidence type="ECO:0000256" key="9">
    <source>
        <dbReference type="SAM" id="MobiDB-lite"/>
    </source>
</evidence>
<evidence type="ECO:0000256" key="4">
    <source>
        <dbReference type="ARBA" id="ARBA00009567"/>
    </source>
</evidence>
<feature type="compositionally biased region" description="Acidic residues" evidence="9">
    <location>
        <begin position="272"/>
        <end position="288"/>
    </location>
</feature>
<proteinExistence type="inferred from homology"/>
<keyword evidence="7" id="KW-0819">tRNA processing</keyword>
<comment type="pathway">
    <text evidence="3">tRNA modification; 5-methoxycarbonylmethyl-2-thiouridine-tRNA biosynthesis.</text>
</comment>
<name>A0ABM0K0Q2_APLCA</name>
<dbReference type="CDD" id="cd19496">
    <property type="entry name" value="Elp5"/>
    <property type="match status" value="1"/>
</dbReference>
<comment type="similarity">
    <text evidence="4">Belongs to the ELP5 family.</text>
</comment>
<accession>A0ABM0K0Q2</accession>
<dbReference type="GeneID" id="101855898"/>
<evidence type="ECO:0000256" key="7">
    <source>
        <dbReference type="ARBA" id="ARBA00022694"/>
    </source>
</evidence>
<dbReference type="PANTHER" id="PTHR15641:SF1">
    <property type="entry name" value="ELONGATOR COMPLEX PROTEIN 5"/>
    <property type="match status" value="1"/>
</dbReference>